<proteinExistence type="predicted"/>
<protein>
    <submittedName>
        <fullName evidence="2">21698_t:CDS:1</fullName>
    </submittedName>
</protein>
<dbReference type="Proteomes" id="UP000789405">
    <property type="component" value="Unassembled WGS sequence"/>
</dbReference>
<reference evidence="2" key="1">
    <citation type="submission" date="2021-06" db="EMBL/GenBank/DDBJ databases">
        <authorList>
            <person name="Kallberg Y."/>
            <person name="Tangrot J."/>
            <person name="Rosling A."/>
        </authorList>
    </citation>
    <scope>NUCLEOTIDE SEQUENCE</scope>
    <source>
        <strain evidence="2">MA453B</strain>
    </source>
</reference>
<evidence type="ECO:0000313" key="2">
    <source>
        <dbReference type="EMBL" id="CAG8828971.1"/>
    </source>
</evidence>
<organism evidence="2 3">
    <name type="scientific">Dentiscutata erythropus</name>
    <dbReference type="NCBI Taxonomy" id="1348616"/>
    <lineage>
        <taxon>Eukaryota</taxon>
        <taxon>Fungi</taxon>
        <taxon>Fungi incertae sedis</taxon>
        <taxon>Mucoromycota</taxon>
        <taxon>Glomeromycotina</taxon>
        <taxon>Glomeromycetes</taxon>
        <taxon>Diversisporales</taxon>
        <taxon>Gigasporaceae</taxon>
        <taxon>Dentiscutata</taxon>
    </lineage>
</organism>
<feature type="non-terminal residue" evidence="2">
    <location>
        <position position="115"/>
    </location>
</feature>
<feature type="region of interest" description="Disordered" evidence="1">
    <location>
        <begin position="1"/>
        <end position="29"/>
    </location>
</feature>
<accession>A0A9N9KIK6</accession>
<dbReference type="EMBL" id="CAJVPY010072346">
    <property type="protein sequence ID" value="CAG8828971.1"/>
    <property type="molecule type" value="Genomic_DNA"/>
</dbReference>
<comment type="caution">
    <text evidence="2">The sequence shown here is derived from an EMBL/GenBank/DDBJ whole genome shotgun (WGS) entry which is preliminary data.</text>
</comment>
<dbReference type="AlphaFoldDB" id="A0A9N9KIK6"/>
<sequence>SSSRDRRNSRENSRERSKYLDSYNNDSRRTSFHSLLPYRRDINYLDHDSTPPSASPVPSNNKWKHFLDNPSIRIAMSAYLNEETKKTDLLPTSHTTPVKCNIHLRNRPYQAIIDS</sequence>
<evidence type="ECO:0000313" key="3">
    <source>
        <dbReference type="Proteomes" id="UP000789405"/>
    </source>
</evidence>
<feature type="non-terminal residue" evidence="2">
    <location>
        <position position="1"/>
    </location>
</feature>
<name>A0A9N9KIK6_9GLOM</name>
<feature type="compositionally biased region" description="Basic and acidic residues" evidence="1">
    <location>
        <begin position="1"/>
        <end position="19"/>
    </location>
</feature>
<evidence type="ECO:0000256" key="1">
    <source>
        <dbReference type="SAM" id="MobiDB-lite"/>
    </source>
</evidence>
<keyword evidence="3" id="KW-1185">Reference proteome</keyword>
<gene>
    <name evidence="2" type="ORF">DERYTH_LOCUS28586</name>
</gene>